<proteinExistence type="predicted"/>
<evidence type="ECO:0000313" key="1">
    <source>
        <dbReference type="EMBL" id="SVC14207.1"/>
    </source>
</evidence>
<accession>A0A382JTA5</accession>
<dbReference type="EMBL" id="UINC01075733">
    <property type="protein sequence ID" value="SVC14207.1"/>
    <property type="molecule type" value="Genomic_DNA"/>
</dbReference>
<protein>
    <submittedName>
        <fullName evidence="1">Uncharacterized protein</fullName>
    </submittedName>
</protein>
<dbReference type="AlphaFoldDB" id="A0A382JTA5"/>
<name>A0A382JTA5_9ZZZZ</name>
<feature type="non-terminal residue" evidence="1">
    <location>
        <position position="1"/>
    </location>
</feature>
<organism evidence="1">
    <name type="scientific">marine metagenome</name>
    <dbReference type="NCBI Taxonomy" id="408172"/>
    <lineage>
        <taxon>unclassified sequences</taxon>
        <taxon>metagenomes</taxon>
        <taxon>ecological metagenomes</taxon>
    </lineage>
</organism>
<gene>
    <name evidence="1" type="ORF">METZ01_LOCUS267061</name>
</gene>
<sequence>EFDLQARLAALQCPIRERSADLLSEPSQAT</sequence>
<reference evidence="1" key="1">
    <citation type="submission" date="2018-05" db="EMBL/GenBank/DDBJ databases">
        <authorList>
            <person name="Lanie J.A."/>
            <person name="Ng W.-L."/>
            <person name="Kazmierczak K.M."/>
            <person name="Andrzejewski T.M."/>
            <person name="Davidsen T.M."/>
            <person name="Wayne K.J."/>
            <person name="Tettelin H."/>
            <person name="Glass J.I."/>
            <person name="Rusch D."/>
            <person name="Podicherti R."/>
            <person name="Tsui H.-C.T."/>
            <person name="Winkler M.E."/>
        </authorList>
    </citation>
    <scope>NUCLEOTIDE SEQUENCE</scope>
</reference>